<dbReference type="Proteomes" id="UP001148629">
    <property type="component" value="Unassembled WGS sequence"/>
</dbReference>
<accession>A0ACC1S6J2</accession>
<keyword evidence="2" id="KW-1185">Reference proteome</keyword>
<reference evidence="1" key="1">
    <citation type="submission" date="2022-08" db="EMBL/GenBank/DDBJ databases">
        <title>Genome Sequence of Fusarium decemcellulare.</title>
        <authorList>
            <person name="Buettner E."/>
        </authorList>
    </citation>
    <scope>NUCLEOTIDE SEQUENCE</scope>
    <source>
        <strain evidence="1">Babe19</strain>
    </source>
</reference>
<protein>
    <submittedName>
        <fullName evidence="1">Uncharacterized protein</fullName>
    </submittedName>
</protein>
<proteinExistence type="predicted"/>
<sequence>MVSLKLLTGALVAAAIVIAGPCRPSSRTDTSDLSQLSTSTASESVSSAQQTSTASTTENSSTETAVDTSTASSFTSTTFATESAATTSSASSDSYTTETTATETATTETTTGTTATETTAETSTTAITTTETTTTEATTSTETTSTEAIMDTTTTSVLPTPTAFKMVVQGGSLNGLVPRTNGASFVLYDGQLPATFVEASLTYSEDTQHLQLGDKTLCVMYDTSGRHSAVSICPSIVGVTGSQYYYLTCDKPSDTGLTCHVPGMVCGGERVCVGTNTAQTWSSFYLLSNPGGAWALLLGAGDLKQAEYKYQTLEAISIGVSFVY</sequence>
<gene>
    <name evidence="1" type="ORF">NM208_g8134</name>
</gene>
<organism evidence="1 2">
    <name type="scientific">Fusarium decemcellulare</name>
    <dbReference type="NCBI Taxonomy" id="57161"/>
    <lineage>
        <taxon>Eukaryota</taxon>
        <taxon>Fungi</taxon>
        <taxon>Dikarya</taxon>
        <taxon>Ascomycota</taxon>
        <taxon>Pezizomycotina</taxon>
        <taxon>Sordariomycetes</taxon>
        <taxon>Hypocreomycetidae</taxon>
        <taxon>Hypocreales</taxon>
        <taxon>Nectriaceae</taxon>
        <taxon>Fusarium</taxon>
        <taxon>Fusarium decemcellulare species complex</taxon>
    </lineage>
</organism>
<evidence type="ECO:0000313" key="2">
    <source>
        <dbReference type="Proteomes" id="UP001148629"/>
    </source>
</evidence>
<comment type="caution">
    <text evidence="1">The sequence shown here is derived from an EMBL/GenBank/DDBJ whole genome shotgun (WGS) entry which is preliminary data.</text>
</comment>
<evidence type="ECO:0000313" key="1">
    <source>
        <dbReference type="EMBL" id="KAJ3533111.1"/>
    </source>
</evidence>
<dbReference type="EMBL" id="JANRMS010000897">
    <property type="protein sequence ID" value="KAJ3533111.1"/>
    <property type="molecule type" value="Genomic_DNA"/>
</dbReference>
<name>A0ACC1S6J2_9HYPO</name>